<protein>
    <submittedName>
        <fullName evidence="2">Chemosensory protein 9</fullName>
    </submittedName>
</protein>
<dbReference type="Pfam" id="PF03392">
    <property type="entry name" value="OS-D"/>
    <property type="match status" value="1"/>
</dbReference>
<dbReference type="EMBL" id="KX298780">
    <property type="protein sequence ID" value="APC94297.1"/>
    <property type="molecule type" value="mRNA"/>
</dbReference>
<keyword evidence="1" id="KW-0732">Signal</keyword>
<sequence length="135" mass="15507">MNRWCMLFIVLVVVAAVLGAPKKSFEENLKVLRKIDINTVLNNGRIIKSYVDCVTGKKRCTAEGTALKESWKEGLDKECDACEEEEKKKIKKIAKHIYTHYRPLYDELAAALDKDGKLQERYKAYIDEILNDPTI</sequence>
<dbReference type="InterPro" id="IPR036682">
    <property type="entry name" value="OS_D_A10/PebIII_sf"/>
</dbReference>
<organism evidence="2">
    <name type="scientific">Pyrrhalta aenescens</name>
    <dbReference type="NCBI Taxonomy" id="281545"/>
    <lineage>
        <taxon>Eukaryota</taxon>
        <taxon>Metazoa</taxon>
        <taxon>Ecdysozoa</taxon>
        <taxon>Arthropoda</taxon>
        <taxon>Hexapoda</taxon>
        <taxon>Insecta</taxon>
        <taxon>Pterygota</taxon>
        <taxon>Neoptera</taxon>
        <taxon>Endopterygota</taxon>
        <taxon>Coleoptera</taxon>
        <taxon>Polyphaga</taxon>
        <taxon>Cucujiformia</taxon>
        <taxon>Chrysomeloidea</taxon>
        <taxon>Chrysomelidae</taxon>
        <taxon>Galerucinae</taxon>
        <taxon>Coelomerites</taxon>
        <taxon>Pyrrhalta</taxon>
    </lineage>
</organism>
<dbReference type="PANTHER" id="PTHR11257:SF12">
    <property type="entry name" value="EJACULATORY BULB-SPECIFIC PROTEIN 3-RELATED"/>
    <property type="match status" value="1"/>
</dbReference>
<proteinExistence type="evidence at transcript level"/>
<evidence type="ECO:0000313" key="2">
    <source>
        <dbReference type="EMBL" id="APC94297.1"/>
    </source>
</evidence>
<dbReference type="AlphaFoldDB" id="A0A1J0KKR9"/>
<evidence type="ECO:0000256" key="1">
    <source>
        <dbReference type="SAM" id="SignalP"/>
    </source>
</evidence>
<dbReference type="InterPro" id="IPR005055">
    <property type="entry name" value="A10/PebIII"/>
</dbReference>
<dbReference type="SUPFAM" id="SSF100910">
    <property type="entry name" value="Chemosensory protein Csp2"/>
    <property type="match status" value="1"/>
</dbReference>
<feature type="chain" id="PRO_5012045958" evidence="1">
    <location>
        <begin position="20"/>
        <end position="135"/>
    </location>
</feature>
<feature type="signal peptide" evidence="1">
    <location>
        <begin position="1"/>
        <end position="19"/>
    </location>
</feature>
<dbReference type="Gene3D" id="1.10.2080.10">
    <property type="entry name" value="Insect odorant-binding protein A10/Ejaculatory bulb-specific protein 3"/>
    <property type="match status" value="1"/>
</dbReference>
<name>A0A1J0KKR9_9CUCU</name>
<reference evidence="2" key="1">
    <citation type="journal article" date="2016" name="Insect Biochem. Mol. Biol.">
        <title>Comparative transcriptome analysis of chemosensory genes in two sister leaf beetles provides insights into chemosensory speciation.</title>
        <authorList>
            <person name="Zhang B."/>
            <person name="Zhang W."/>
            <person name="Nie R.E."/>
            <person name="Li W.Z."/>
            <person name="Segraves K.A."/>
            <person name="Yang X.K."/>
            <person name="Xue H.J."/>
        </authorList>
    </citation>
    <scope>NUCLEOTIDE SEQUENCE</scope>
</reference>
<dbReference type="PANTHER" id="PTHR11257">
    <property type="entry name" value="CHEMOSENSORY PROTEIN-RELATED"/>
    <property type="match status" value="1"/>
</dbReference>
<accession>A0A1J0KKR9</accession>